<protein>
    <submittedName>
        <fullName evidence="2">TlpA family protein disulfide reductase</fullName>
    </submittedName>
</protein>
<evidence type="ECO:0000313" key="2">
    <source>
        <dbReference type="EMBL" id="MCO6048127.1"/>
    </source>
</evidence>
<dbReference type="PANTHER" id="PTHR42852:SF13">
    <property type="entry name" value="PROTEIN DIPZ"/>
    <property type="match status" value="1"/>
</dbReference>
<dbReference type="SUPFAM" id="SSF52833">
    <property type="entry name" value="Thioredoxin-like"/>
    <property type="match status" value="1"/>
</dbReference>
<proteinExistence type="predicted"/>
<dbReference type="GO" id="GO:0016491">
    <property type="term" value="F:oxidoreductase activity"/>
    <property type="evidence" value="ECO:0007669"/>
    <property type="project" value="InterPro"/>
</dbReference>
<dbReference type="InterPro" id="IPR050553">
    <property type="entry name" value="Thioredoxin_ResA/DsbE_sf"/>
</dbReference>
<reference evidence="2" key="1">
    <citation type="submission" date="2022-06" db="EMBL/GenBank/DDBJ databases">
        <title>Aeoliella straminimaris, a novel planctomycete from sediments.</title>
        <authorList>
            <person name="Vitorino I.R."/>
            <person name="Lage O.M."/>
        </authorList>
    </citation>
    <scope>NUCLEOTIDE SEQUENCE</scope>
    <source>
        <strain evidence="2">ICT_H6.2</strain>
    </source>
</reference>
<gene>
    <name evidence="2" type="ORF">NG895_29890</name>
</gene>
<dbReference type="AlphaFoldDB" id="A0A9X2FH09"/>
<dbReference type="PROSITE" id="PS51352">
    <property type="entry name" value="THIOREDOXIN_2"/>
    <property type="match status" value="1"/>
</dbReference>
<keyword evidence="3" id="KW-1185">Reference proteome</keyword>
<evidence type="ECO:0000313" key="3">
    <source>
        <dbReference type="Proteomes" id="UP001155241"/>
    </source>
</evidence>
<dbReference type="Gene3D" id="3.40.30.10">
    <property type="entry name" value="Glutaredoxin"/>
    <property type="match status" value="1"/>
</dbReference>
<dbReference type="CDD" id="cd02966">
    <property type="entry name" value="TlpA_like_family"/>
    <property type="match status" value="1"/>
</dbReference>
<dbReference type="Pfam" id="PF00578">
    <property type="entry name" value="AhpC-TSA"/>
    <property type="match status" value="1"/>
</dbReference>
<dbReference type="Proteomes" id="UP001155241">
    <property type="component" value="Unassembled WGS sequence"/>
</dbReference>
<dbReference type="RefSeq" id="WP_252856240.1">
    <property type="nucleotide sequence ID" value="NZ_JAMXLR010000095.1"/>
</dbReference>
<name>A0A9X2FH09_9BACT</name>
<accession>A0A9X2FH09</accession>
<organism evidence="2 3">
    <name type="scientific">Aeoliella straminimaris</name>
    <dbReference type="NCBI Taxonomy" id="2954799"/>
    <lineage>
        <taxon>Bacteria</taxon>
        <taxon>Pseudomonadati</taxon>
        <taxon>Planctomycetota</taxon>
        <taxon>Planctomycetia</taxon>
        <taxon>Pirellulales</taxon>
        <taxon>Lacipirellulaceae</taxon>
        <taxon>Aeoliella</taxon>
    </lineage>
</organism>
<evidence type="ECO:0000259" key="1">
    <source>
        <dbReference type="PROSITE" id="PS51352"/>
    </source>
</evidence>
<dbReference type="InterPro" id="IPR036249">
    <property type="entry name" value="Thioredoxin-like_sf"/>
</dbReference>
<sequence length="396" mass="45436">MPQLANADRLAQVEALKSQYEEVAEDWRGSFTPLEGRERLSTEQSIQAYNEWPAWSFLPRFLKLATENPDDDAAYECCQWILQCINAVGNSEQRAFSADQIVWHILAMHQTHRDELPLLCLQAAQFPGPGREQFLRKLQNDADSSHKVQGFAITALAEMLSQKYEIASTRQRRRGHGSSNEFNEYVRSRECPNWKLYIEQGKPEEYRQDAIELFREVLSRHQDIPVSITAPSFRNLDTLGEKAAQSLYALEHLIVGTEAPNILGTDLHGKPLDLREYRGKVVVLSFWFPECGPCLALVPEEKRLAETFQDRPFALLGVCRAEQREEALEVADKHSMDWPIWYDGPEGPIVRDYNILSWPTIYVLDPEGRIVEKKLLGKDLEDLVANLLDKKEKQGR</sequence>
<dbReference type="EMBL" id="JAMXLR010000095">
    <property type="protein sequence ID" value="MCO6048127.1"/>
    <property type="molecule type" value="Genomic_DNA"/>
</dbReference>
<comment type="caution">
    <text evidence="2">The sequence shown here is derived from an EMBL/GenBank/DDBJ whole genome shotgun (WGS) entry which is preliminary data.</text>
</comment>
<dbReference type="InterPro" id="IPR000866">
    <property type="entry name" value="AhpC/TSA"/>
</dbReference>
<feature type="domain" description="Thioredoxin" evidence="1">
    <location>
        <begin position="253"/>
        <end position="393"/>
    </location>
</feature>
<dbReference type="GO" id="GO:0016209">
    <property type="term" value="F:antioxidant activity"/>
    <property type="evidence" value="ECO:0007669"/>
    <property type="project" value="InterPro"/>
</dbReference>
<dbReference type="InterPro" id="IPR013766">
    <property type="entry name" value="Thioredoxin_domain"/>
</dbReference>
<dbReference type="PANTHER" id="PTHR42852">
    <property type="entry name" value="THIOL:DISULFIDE INTERCHANGE PROTEIN DSBE"/>
    <property type="match status" value="1"/>
</dbReference>